<reference evidence="1" key="3">
    <citation type="submission" date="2020-02" db="EMBL/GenBank/DDBJ databases">
        <authorList>
            <person name="Sarangi A.N."/>
            <person name="Ghosh S."/>
            <person name="Mukherjee M."/>
            <person name="Tripathy S."/>
        </authorList>
    </citation>
    <scope>NUCLEOTIDE SEQUENCE</scope>
    <source>
        <strain evidence="1">BDU141951</strain>
    </source>
</reference>
<reference evidence="1" key="2">
    <citation type="journal article" date="2015" name="Genome Announc.">
        <title>Draft Genome Sequence of Filamentous Marine Cyanobacterium Lyngbya confervoides Strain BDU141951.</title>
        <authorList>
            <person name="Chandrababunaidu M.M."/>
            <person name="Sen D."/>
            <person name="Tripathy S."/>
        </authorList>
    </citation>
    <scope>NUCLEOTIDE SEQUENCE</scope>
    <source>
        <strain evidence="1">BDU141951</strain>
    </source>
</reference>
<name>A0A0C1YK30_9CYAN</name>
<sequence length="762" mass="87431">MANEDLFDELDAQPALDLYLEGSVGAFSVGAARTGQNSVEVKYFLTHVGLDFSNTSNDALLSHLAPVREIFGSESLDFDEIMQRDIDDARVSSELIPYLLDEKSADLIKFFPPIVVVVLPLVENEEKPAKFYPKVHEIKKEDDAGKGNFILRSGFPGKEVFQFEQRIKSGDILNHDLARLRINTYKTSLVIIDGQHRAMALLALYRNLKEGQWSSERRLPFKDYYSEWTKNYIQGFQLKEIKLPVILCTFPSLDETYEGDCDLRKASRLIFLTLNKTARKVSDSRNKLLDDSDLIASFMRRCLSQIKQKDSRSNYSLRIFNVELDQFDDKLKIKSPIAVTGVSHLYYMIEHLMLNESKNVQGISSRSGKFYKRKDLESFGCFKRLDGRNLLGSDLSEVTQRDNFTVEAELALADAFMDSYGKIVISALEKFTPFEFHNQAVLALEKRILANQDTRLRPILFEGQGISRVFEAHRTNLRQKIKDDYFSGKVPELESIADQLDGTARRIDDSIHDFHIDRATNYISNVSDKAQFKSDSGKLSIGFVRWLNDLYDNVYTTVAFQSALVCGFWGELEKANREILDSGGSLLDAGKAFSEFISQINDFFIPKTSAHFRRLVKVFTGELSGSIAEWRVIQSNQAFRKVVYRGEMQPDQWPKYKYLMLEIWNPSDEYFRNLVHAERRKCRRAVMSSLYKFQKSTYCQQNMVREESLSDKEIRDVFNTAFNTYSALIKNIGSESLRVENCESVITELPSAEESDDLFDEV</sequence>
<dbReference type="EMBL" id="JTHE02000003">
    <property type="protein sequence ID" value="NEV69737.1"/>
    <property type="molecule type" value="Genomic_DNA"/>
</dbReference>
<accession>A0A0C1YK30</accession>
<comment type="caution">
    <text evidence="1">The sequence shown here is derived from an EMBL/GenBank/DDBJ whole genome shotgun (WGS) entry which is preliminary data.</text>
</comment>
<proteinExistence type="predicted"/>
<evidence type="ECO:0000313" key="1">
    <source>
        <dbReference type="EMBL" id="NEV69737.1"/>
    </source>
</evidence>
<protein>
    <submittedName>
        <fullName evidence="1">Uncharacterized protein</fullName>
    </submittedName>
</protein>
<dbReference type="AlphaFoldDB" id="A0A0C1YK30"/>
<organism evidence="1">
    <name type="scientific">Lyngbya confervoides BDU141951</name>
    <dbReference type="NCBI Taxonomy" id="1574623"/>
    <lineage>
        <taxon>Bacteria</taxon>
        <taxon>Bacillati</taxon>
        <taxon>Cyanobacteriota</taxon>
        <taxon>Cyanophyceae</taxon>
        <taxon>Oscillatoriophycideae</taxon>
        <taxon>Oscillatoriales</taxon>
        <taxon>Microcoleaceae</taxon>
        <taxon>Lyngbya</taxon>
    </lineage>
</organism>
<gene>
    <name evidence="1" type="ORF">QQ91_021810</name>
</gene>
<reference evidence="1" key="1">
    <citation type="submission" date="2014-11" db="EMBL/GenBank/DDBJ databases">
        <authorList>
            <person name="Malar M.C."/>
            <person name="Sen D."/>
            <person name="Tripathy S."/>
        </authorList>
    </citation>
    <scope>NUCLEOTIDE SEQUENCE</scope>
    <source>
        <strain evidence="1">BDU141951</strain>
    </source>
</reference>